<keyword evidence="3" id="KW-0547">Nucleotide-binding</keyword>
<protein>
    <submittedName>
        <fullName evidence="10">Uncharacterized protein</fullName>
    </submittedName>
</protein>
<comment type="caution">
    <text evidence="10">The sequence shown here is derived from an EMBL/GenBank/DDBJ whole genome shotgun (WGS) entry which is preliminary data.</text>
</comment>
<dbReference type="InterPro" id="IPR041118">
    <property type="entry name" value="Rx_N"/>
</dbReference>
<evidence type="ECO:0000313" key="11">
    <source>
        <dbReference type="Proteomes" id="UP001472677"/>
    </source>
</evidence>
<dbReference type="EMBL" id="JBBPBM010000080">
    <property type="protein sequence ID" value="KAK8510982.1"/>
    <property type="molecule type" value="Genomic_DNA"/>
</dbReference>
<name>A0ABR2BWQ5_9ROSI</name>
<keyword evidence="1" id="KW-0433">Leucine-rich repeat</keyword>
<dbReference type="InterPro" id="IPR042197">
    <property type="entry name" value="Apaf_helical"/>
</dbReference>
<keyword evidence="2" id="KW-0677">Repeat</keyword>
<feature type="domain" description="Disease resistance protein winged helix" evidence="8">
    <location>
        <begin position="306"/>
        <end position="351"/>
    </location>
</feature>
<evidence type="ECO:0000256" key="2">
    <source>
        <dbReference type="ARBA" id="ARBA00022737"/>
    </source>
</evidence>
<organism evidence="10 11">
    <name type="scientific">Hibiscus sabdariffa</name>
    <name type="common">roselle</name>
    <dbReference type="NCBI Taxonomy" id="183260"/>
    <lineage>
        <taxon>Eukaryota</taxon>
        <taxon>Viridiplantae</taxon>
        <taxon>Streptophyta</taxon>
        <taxon>Embryophyta</taxon>
        <taxon>Tracheophyta</taxon>
        <taxon>Spermatophyta</taxon>
        <taxon>Magnoliopsida</taxon>
        <taxon>eudicotyledons</taxon>
        <taxon>Gunneridae</taxon>
        <taxon>Pentapetalae</taxon>
        <taxon>rosids</taxon>
        <taxon>malvids</taxon>
        <taxon>Malvales</taxon>
        <taxon>Malvaceae</taxon>
        <taxon>Malvoideae</taxon>
        <taxon>Hibiscus</taxon>
    </lineage>
</organism>
<dbReference type="InterPro" id="IPR027417">
    <property type="entry name" value="P-loop_NTPase"/>
</dbReference>
<feature type="domain" description="NB-ARC" evidence="6">
    <location>
        <begin position="156"/>
        <end position="243"/>
    </location>
</feature>
<dbReference type="PRINTS" id="PR00364">
    <property type="entry name" value="DISEASERSIST"/>
</dbReference>
<dbReference type="Gene3D" id="3.40.50.300">
    <property type="entry name" value="P-loop containing nucleotide triphosphate hydrolases"/>
    <property type="match status" value="1"/>
</dbReference>
<dbReference type="Gene3D" id="1.10.8.430">
    <property type="entry name" value="Helical domain of apoptotic protease-activating factors"/>
    <property type="match status" value="1"/>
</dbReference>
<feature type="domain" description="Disease resistance N-terminal" evidence="7">
    <location>
        <begin position="2"/>
        <end position="83"/>
    </location>
</feature>
<gene>
    <name evidence="10" type="ORF">V6N12_036894</name>
</gene>
<sequence>MSKLISVASEQIVLAWGFKESLKRLGESLEMIKAFLQDAEERQTNNNSVKLWLETLKDIAYKADDVLDEFAYEILRRKVFRNQIGRQRAIDPKIPFPVSGGSNDETISFPGVSNIVGRENDVSKVVDLLVNPKDEQVVCAVPITLISESMNAIVEKLKEKMKEATGGKEHIKYLLVLDDVWNIEKWEELKNCLIGVNRNKGNRIIVTTRSQDVASTVQAFPNQRHQPGRLKDSECWSIIKEQASIRSRMSQELELIGMKIAKQCQGVPLVGKVIAGTMRGVEMSHGAWLKIQKSNVWDSVERFLGSSKEMVDIGNKCLNELLSNSLFQDVEKDACGNILTCKMHDLVHDLAISVSKSDTLIFRENSTFTTNDLSHIRHLSICYDGESLARVLTEVAPKLHSLFFEIDVFTKVPRTFTSLRVLKFSGVNYIRELPASLGELKHLRYLDISKTPIRALPRSIVELYNLQTLSIDALKNLNKLGGELRICNLQHVRDKQEANGANLHQKEKLRKVILEWSRSESDHNTKEVMEGLRPHSNLQSLIVRNYPSESFPSSMLGLVGGLNTGLLLLNNLIELELIDCINCEFLPPLGQLHNLRFLKLKSLEKVKHMGNEFCCNGTNDGKTQVITMFPALKRLTLEGMENLEEWTTMVATIMFPCLEELDVSKCPLLKCVPLTGQCLSLEKLRIEKCLSVSNIGDGLATCVNLKELTIVECSNLCILPNLERFSNLQSLHVSECTELKTVPITGAYSSLQKVRISGCRKLSKIGDGLCTSTCLKELILHKSCNLTSIPDLKGCSSLQNLSVYSCNKLEDFPIVGLGSLHFVQDLTIMRCPRLRSVPDNNLVNLAHLKKLMIGGFSEELEDFPGFSYIQHHNESLRELHLIGWEKLKSLPHQLQYLSALEELTIEGFQGIKDLPDWRFCRLNPSVLLSNPCCHCSSILLPTLLFVVAWIHHHRCRWNHRGEPHHRRSCLSVATVIGAWNPSNLELQDWMLGCCAKSSGRAQSRA</sequence>
<evidence type="ECO:0000313" key="10">
    <source>
        <dbReference type="EMBL" id="KAK8510982.1"/>
    </source>
</evidence>
<dbReference type="CDD" id="cd14798">
    <property type="entry name" value="RX-CC_like"/>
    <property type="match status" value="1"/>
</dbReference>
<dbReference type="PANTHER" id="PTHR36766">
    <property type="entry name" value="PLANT BROAD-SPECTRUM MILDEW RESISTANCE PROTEIN RPW8"/>
    <property type="match status" value="1"/>
</dbReference>
<evidence type="ECO:0000259" key="6">
    <source>
        <dbReference type="Pfam" id="PF00931"/>
    </source>
</evidence>
<evidence type="ECO:0000259" key="7">
    <source>
        <dbReference type="Pfam" id="PF18052"/>
    </source>
</evidence>
<reference evidence="10 11" key="1">
    <citation type="journal article" date="2024" name="G3 (Bethesda)">
        <title>Genome assembly of Hibiscus sabdariffa L. provides insights into metabolisms of medicinal natural products.</title>
        <authorList>
            <person name="Kim T."/>
        </authorList>
    </citation>
    <scope>NUCLEOTIDE SEQUENCE [LARGE SCALE GENOMIC DNA]</scope>
    <source>
        <strain evidence="10">TK-2024</strain>
        <tissue evidence="10">Old leaves</tissue>
    </source>
</reference>
<dbReference type="PANTHER" id="PTHR36766:SF70">
    <property type="entry name" value="DISEASE RESISTANCE PROTEIN RGA4"/>
    <property type="match status" value="1"/>
</dbReference>
<keyword evidence="5" id="KW-0067">ATP-binding</keyword>
<dbReference type="Pfam" id="PF23559">
    <property type="entry name" value="WHD_DRP"/>
    <property type="match status" value="1"/>
</dbReference>
<proteinExistence type="predicted"/>
<dbReference type="SUPFAM" id="SSF52058">
    <property type="entry name" value="L domain-like"/>
    <property type="match status" value="2"/>
</dbReference>
<dbReference type="Gene3D" id="3.80.10.10">
    <property type="entry name" value="Ribonuclease Inhibitor"/>
    <property type="match status" value="3"/>
</dbReference>
<feature type="domain" description="R13L1/DRL21-like LRR repeat region" evidence="9">
    <location>
        <begin position="471"/>
        <end position="602"/>
    </location>
</feature>
<dbReference type="Pfam" id="PF18052">
    <property type="entry name" value="Rx_N"/>
    <property type="match status" value="1"/>
</dbReference>
<dbReference type="InterPro" id="IPR056789">
    <property type="entry name" value="LRR_R13L1-DRL21"/>
</dbReference>
<keyword evidence="11" id="KW-1185">Reference proteome</keyword>
<evidence type="ECO:0000256" key="3">
    <source>
        <dbReference type="ARBA" id="ARBA00022741"/>
    </source>
</evidence>
<accession>A0ABR2BWQ5</accession>
<evidence type="ECO:0000259" key="9">
    <source>
        <dbReference type="Pfam" id="PF25019"/>
    </source>
</evidence>
<dbReference type="InterPro" id="IPR038005">
    <property type="entry name" value="RX-like_CC"/>
</dbReference>
<dbReference type="Pfam" id="PF00931">
    <property type="entry name" value="NB-ARC"/>
    <property type="match status" value="1"/>
</dbReference>
<dbReference type="InterPro" id="IPR002182">
    <property type="entry name" value="NB-ARC"/>
</dbReference>
<evidence type="ECO:0000256" key="1">
    <source>
        <dbReference type="ARBA" id="ARBA00022614"/>
    </source>
</evidence>
<evidence type="ECO:0000259" key="8">
    <source>
        <dbReference type="Pfam" id="PF23559"/>
    </source>
</evidence>
<dbReference type="Pfam" id="PF25019">
    <property type="entry name" value="LRR_R13L1-DRL21"/>
    <property type="match status" value="1"/>
</dbReference>
<keyword evidence="4" id="KW-0611">Plant defense</keyword>
<dbReference type="InterPro" id="IPR058922">
    <property type="entry name" value="WHD_DRP"/>
</dbReference>
<evidence type="ECO:0000256" key="4">
    <source>
        <dbReference type="ARBA" id="ARBA00022821"/>
    </source>
</evidence>
<dbReference type="SUPFAM" id="SSF52540">
    <property type="entry name" value="P-loop containing nucleoside triphosphate hydrolases"/>
    <property type="match status" value="1"/>
</dbReference>
<dbReference type="InterPro" id="IPR032675">
    <property type="entry name" value="LRR_dom_sf"/>
</dbReference>
<evidence type="ECO:0000256" key="5">
    <source>
        <dbReference type="ARBA" id="ARBA00022840"/>
    </source>
</evidence>
<dbReference type="Proteomes" id="UP001472677">
    <property type="component" value="Unassembled WGS sequence"/>
</dbReference>
<dbReference type="Gene3D" id="1.20.5.4130">
    <property type="match status" value="1"/>
</dbReference>